<comment type="subcellular location">
    <subcellularLocation>
        <location evidence="1">Nucleus</location>
    </subcellularLocation>
</comment>
<protein>
    <recommendedName>
        <fullName evidence="7">TFIIF beta subunit N-terminal domain-containing protein</fullName>
    </recommendedName>
</protein>
<dbReference type="AlphaFoldDB" id="A0A1J4KTG0"/>
<organism evidence="8 9">
    <name type="scientific">Tritrichomonas foetus</name>
    <dbReference type="NCBI Taxonomy" id="1144522"/>
    <lineage>
        <taxon>Eukaryota</taxon>
        <taxon>Metamonada</taxon>
        <taxon>Parabasalia</taxon>
        <taxon>Tritrichomonadida</taxon>
        <taxon>Tritrichomonadidae</taxon>
        <taxon>Tritrichomonas</taxon>
    </lineage>
</organism>
<dbReference type="OrthoDB" id="26094at2759"/>
<reference evidence="8" key="1">
    <citation type="submission" date="2016-10" db="EMBL/GenBank/DDBJ databases">
        <authorList>
            <person name="Benchimol M."/>
            <person name="Almeida L.G."/>
            <person name="Vasconcelos A.T."/>
            <person name="Perreira-Neves A."/>
            <person name="Rosa I.A."/>
            <person name="Tasca T."/>
            <person name="Bogo M.R."/>
            <person name="de Souza W."/>
        </authorList>
    </citation>
    <scope>NUCLEOTIDE SEQUENCE [LARGE SCALE GENOMIC DNA]</scope>
    <source>
        <strain evidence="8">K</strain>
    </source>
</reference>
<dbReference type="RefSeq" id="XP_068365917.1">
    <property type="nucleotide sequence ID" value="XM_068499464.1"/>
</dbReference>
<dbReference type="InterPro" id="IPR036390">
    <property type="entry name" value="WH_DNA-bd_sf"/>
</dbReference>
<accession>A0A1J4KTG0</accession>
<dbReference type="InterPro" id="IPR036388">
    <property type="entry name" value="WH-like_DNA-bd_sf"/>
</dbReference>
<keyword evidence="3" id="KW-0805">Transcription regulation</keyword>
<evidence type="ECO:0000256" key="1">
    <source>
        <dbReference type="ARBA" id="ARBA00004123"/>
    </source>
</evidence>
<dbReference type="PANTHER" id="PTHR10445">
    <property type="entry name" value="GENERAL TRANSCRIPTION FACTOR IIF SUBUNIT 2"/>
    <property type="match status" value="1"/>
</dbReference>
<dbReference type="GO" id="GO:0006367">
    <property type="term" value="P:transcription initiation at RNA polymerase II promoter"/>
    <property type="evidence" value="ECO:0007669"/>
    <property type="project" value="InterPro"/>
</dbReference>
<evidence type="ECO:0000313" key="8">
    <source>
        <dbReference type="EMBL" id="OHT12781.1"/>
    </source>
</evidence>
<dbReference type="PANTHER" id="PTHR10445:SF0">
    <property type="entry name" value="GENERAL TRANSCRIPTION FACTOR IIF SUBUNIT 2"/>
    <property type="match status" value="1"/>
</dbReference>
<dbReference type="GO" id="GO:0003677">
    <property type="term" value="F:DNA binding"/>
    <property type="evidence" value="ECO:0007669"/>
    <property type="project" value="UniProtKB-KW"/>
</dbReference>
<evidence type="ECO:0000256" key="4">
    <source>
        <dbReference type="ARBA" id="ARBA00023125"/>
    </source>
</evidence>
<keyword evidence="9" id="KW-1185">Reference proteome</keyword>
<proteinExistence type="inferred from homology"/>
<comment type="caution">
    <text evidence="8">The sequence shown here is derived from an EMBL/GenBank/DDBJ whole genome shotgun (WGS) entry which is preliminary data.</text>
</comment>
<evidence type="ECO:0000256" key="3">
    <source>
        <dbReference type="ARBA" id="ARBA00023015"/>
    </source>
</evidence>
<comment type="similarity">
    <text evidence="2">Belongs to the TFIIF beta subunit family.</text>
</comment>
<dbReference type="VEuPathDB" id="TrichDB:TRFO_17237"/>
<dbReference type="InterPro" id="IPR040504">
    <property type="entry name" value="TFIIF_beta_N"/>
</dbReference>
<dbReference type="GO" id="GO:0005674">
    <property type="term" value="C:transcription factor TFIIF complex"/>
    <property type="evidence" value="ECO:0007669"/>
    <property type="project" value="InterPro"/>
</dbReference>
<feature type="domain" description="TFIIF beta subunit N-terminal" evidence="7">
    <location>
        <begin position="31"/>
        <end position="143"/>
    </location>
</feature>
<evidence type="ECO:0000256" key="6">
    <source>
        <dbReference type="ARBA" id="ARBA00023242"/>
    </source>
</evidence>
<evidence type="ECO:0000256" key="2">
    <source>
        <dbReference type="ARBA" id="ARBA00009543"/>
    </source>
</evidence>
<evidence type="ECO:0000313" key="9">
    <source>
        <dbReference type="Proteomes" id="UP000179807"/>
    </source>
</evidence>
<dbReference type="Gene3D" id="1.10.10.10">
    <property type="entry name" value="Winged helix-like DNA-binding domain superfamily/Winged helix DNA-binding domain"/>
    <property type="match status" value="1"/>
</dbReference>
<dbReference type="SUPFAM" id="SSF46785">
    <property type="entry name" value="Winged helix' DNA-binding domain"/>
    <property type="match status" value="1"/>
</dbReference>
<keyword evidence="4" id="KW-0238">DNA-binding</keyword>
<dbReference type="Proteomes" id="UP000179807">
    <property type="component" value="Unassembled WGS sequence"/>
</dbReference>
<sequence length="245" mass="28224">MHSESAVKKEDPDSAKSHPQYALLDISKRNELVWFSKIPAYFAKDWKEIKNPTQIGEITVTPQPNGHPKLTVHFNESSVKSFPHDMLPKEFVIDVDDRIEPNRYIFTHGKDTGIVRLIGRVNVECQFKGDPIKQSLIRTYIEKKNKKKSEKLAPGDDLPVIEAANNYAGLSLRSEKKQVKDKRIKKSKQAIKSEILQLFKENPDQKLKDMALRIDQDQKYVREVLATVGEYDQTTSTWHLRKDLA</sequence>
<evidence type="ECO:0000256" key="5">
    <source>
        <dbReference type="ARBA" id="ARBA00023163"/>
    </source>
</evidence>
<dbReference type="InterPro" id="IPR003196">
    <property type="entry name" value="TFIIF_beta"/>
</dbReference>
<evidence type="ECO:0000259" key="7">
    <source>
        <dbReference type="Pfam" id="PF17683"/>
    </source>
</evidence>
<keyword evidence="6" id="KW-0539">Nucleus</keyword>
<dbReference type="Pfam" id="PF17683">
    <property type="entry name" value="TFIIF_beta_N"/>
    <property type="match status" value="1"/>
</dbReference>
<dbReference type="SUPFAM" id="SSF50916">
    <property type="entry name" value="Rap30/74 interaction domains"/>
    <property type="match status" value="1"/>
</dbReference>
<gene>
    <name evidence="8" type="ORF">TRFO_17237</name>
</gene>
<dbReference type="EMBL" id="MLAK01000555">
    <property type="protein sequence ID" value="OHT12781.1"/>
    <property type="molecule type" value="Genomic_DNA"/>
</dbReference>
<dbReference type="GeneID" id="94834168"/>
<dbReference type="InterPro" id="IPR011039">
    <property type="entry name" value="TFIIF_interaction"/>
</dbReference>
<name>A0A1J4KTG0_9EUKA</name>
<keyword evidence="5" id="KW-0804">Transcription</keyword>